<name>A0AAV7QUC2_PLEWA</name>
<keyword evidence="2" id="KW-1185">Reference proteome</keyword>
<organism evidence="1 2">
    <name type="scientific">Pleurodeles waltl</name>
    <name type="common">Iberian ribbed newt</name>
    <dbReference type="NCBI Taxonomy" id="8319"/>
    <lineage>
        <taxon>Eukaryota</taxon>
        <taxon>Metazoa</taxon>
        <taxon>Chordata</taxon>
        <taxon>Craniata</taxon>
        <taxon>Vertebrata</taxon>
        <taxon>Euteleostomi</taxon>
        <taxon>Amphibia</taxon>
        <taxon>Batrachia</taxon>
        <taxon>Caudata</taxon>
        <taxon>Salamandroidea</taxon>
        <taxon>Salamandridae</taxon>
        <taxon>Pleurodelinae</taxon>
        <taxon>Pleurodeles</taxon>
    </lineage>
</organism>
<dbReference type="AlphaFoldDB" id="A0AAV7QUC2"/>
<accession>A0AAV7QUC2</accession>
<evidence type="ECO:0000313" key="2">
    <source>
        <dbReference type="Proteomes" id="UP001066276"/>
    </source>
</evidence>
<gene>
    <name evidence="1" type="ORF">NDU88_008366</name>
</gene>
<protein>
    <submittedName>
        <fullName evidence="1">Uncharacterized protein</fullName>
    </submittedName>
</protein>
<reference evidence="1" key="1">
    <citation type="journal article" date="2022" name="bioRxiv">
        <title>Sequencing and chromosome-scale assembly of the giantPleurodeles waltlgenome.</title>
        <authorList>
            <person name="Brown T."/>
            <person name="Elewa A."/>
            <person name="Iarovenko S."/>
            <person name="Subramanian E."/>
            <person name="Araus A.J."/>
            <person name="Petzold A."/>
            <person name="Susuki M."/>
            <person name="Suzuki K.-i.T."/>
            <person name="Hayashi T."/>
            <person name="Toyoda A."/>
            <person name="Oliveira C."/>
            <person name="Osipova E."/>
            <person name="Leigh N.D."/>
            <person name="Simon A."/>
            <person name="Yun M.H."/>
        </authorList>
    </citation>
    <scope>NUCLEOTIDE SEQUENCE</scope>
    <source>
        <strain evidence="1">20211129_DDA</strain>
        <tissue evidence="1">Liver</tissue>
    </source>
</reference>
<sequence>MHRAFSRASAHDKMVRTKNNYKKIHWIVSEHLPLDVVWLRGLLPRERRSMCVIPIQSSGAKERRDSEHCALIGSPREHRTYLCQHAKRGASDLCSC</sequence>
<dbReference type="Proteomes" id="UP001066276">
    <property type="component" value="Chromosome 6"/>
</dbReference>
<comment type="caution">
    <text evidence="1">The sequence shown here is derived from an EMBL/GenBank/DDBJ whole genome shotgun (WGS) entry which is preliminary data.</text>
</comment>
<proteinExistence type="predicted"/>
<dbReference type="EMBL" id="JANPWB010000010">
    <property type="protein sequence ID" value="KAJ1142038.1"/>
    <property type="molecule type" value="Genomic_DNA"/>
</dbReference>
<evidence type="ECO:0000313" key="1">
    <source>
        <dbReference type="EMBL" id="KAJ1142038.1"/>
    </source>
</evidence>